<keyword evidence="1" id="KW-0812">Transmembrane</keyword>
<reference evidence="2" key="1">
    <citation type="journal article" date="2013" name="Nature">
        <title>The genomes of four tapeworm species reveal adaptations to parasitism.</title>
        <authorList>
            <person name="Tsai I.J."/>
            <person name="Zarowiecki M."/>
            <person name="Holroyd N."/>
            <person name="Garciarrubio A."/>
            <person name="Sanchez-Flores A."/>
            <person name="Brooks K.L."/>
            <person name="Tracey A."/>
            <person name="Bobes R.J."/>
            <person name="Fragoso G."/>
            <person name="Sciutto E."/>
            <person name="Aslett M."/>
            <person name="Beasley H."/>
            <person name="Bennett H.M."/>
            <person name="Cai J."/>
            <person name="Camicia F."/>
            <person name="Clark R."/>
            <person name="Cucher M."/>
            <person name="De Silva N."/>
            <person name="Day T.A."/>
            <person name="Deplazes P."/>
            <person name="Estrada K."/>
            <person name="Fernandez C."/>
            <person name="Holland P.W."/>
            <person name="Hou J."/>
            <person name="Hu S."/>
            <person name="Huckvale T."/>
            <person name="Hung S.S."/>
            <person name="Kamenetzky L."/>
            <person name="Keane J.A."/>
            <person name="Kiss F."/>
            <person name="Koziol U."/>
            <person name="Lambert O."/>
            <person name="Liu K."/>
            <person name="Luo X."/>
            <person name="Luo Y."/>
            <person name="Macchiaroli N."/>
            <person name="Nichol S."/>
            <person name="Paps J."/>
            <person name="Parkinson J."/>
            <person name="Pouchkina-Stantcheva N."/>
            <person name="Riddiford N."/>
            <person name="Rosenzvit M."/>
            <person name="Salinas G."/>
            <person name="Wasmuth J.D."/>
            <person name="Zamanian M."/>
            <person name="Zheng Y."/>
            <person name="Cai X."/>
            <person name="Soberon X."/>
            <person name="Olson P.D."/>
            <person name="Laclette J.P."/>
            <person name="Brehm K."/>
            <person name="Berriman M."/>
            <person name="Garciarrubio A."/>
            <person name="Bobes R.J."/>
            <person name="Fragoso G."/>
            <person name="Sanchez-Flores A."/>
            <person name="Estrada K."/>
            <person name="Cevallos M.A."/>
            <person name="Morett E."/>
            <person name="Gonzalez V."/>
            <person name="Portillo T."/>
            <person name="Ochoa-Leyva A."/>
            <person name="Jose M.V."/>
            <person name="Sciutto E."/>
            <person name="Landa A."/>
            <person name="Jimenez L."/>
            <person name="Valdes V."/>
            <person name="Carrero J.C."/>
            <person name="Larralde C."/>
            <person name="Morales-Montor J."/>
            <person name="Limon-Lason J."/>
            <person name="Soberon X."/>
            <person name="Laclette J.P."/>
        </authorList>
    </citation>
    <scope>NUCLEOTIDE SEQUENCE [LARGE SCALE GENOMIC DNA]</scope>
</reference>
<name>A0A087VX98_ECHMU</name>
<dbReference type="EMBL" id="LN902846">
    <property type="protein sequence ID" value="CDI96749.1"/>
    <property type="molecule type" value="Genomic_DNA"/>
</dbReference>
<dbReference type="AlphaFoldDB" id="A0A087VX98"/>
<sequence length="91" mass="10237">MEHLPFVCDIYSIWVTPGAACVNNLSHSFFTAMVELTSPDQPVQKNINNAVFVIPAIIFIAIAIFCARKIYYILNEPRSSKVKKHKAAKKN</sequence>
<organism evidence="2 3">
    <name type="scientific">Echinococcus multilocularis</name>
    <name type="common">Fox tapeworm</name>
    <dbReference type="NCBI Taxonomy" id="6211"/>
    <lineage>
        <taxon>Eukaryota</taxon>
        <taxon>Metazoa</taxon>
        <taxon>Spiralia</taxon>
        <taxon>Lophotrochozoa</taxon>
        <taxon>Platyhelminthes</taxon>
        <taxon>Cestoda</taxon>
        <taxon>Eucestoda</taxon>
        <taxon>Cyclophyllidea</taxon>
        <taxon>Taeniidae</taxon>
        <taxon>Echinococcus</taxon>
    </lineage>
</organism>
<reference evidence="2" key="2">
    <citation type="submission" date="2015-11" db="EMBL/GenBank/DDBJ databases">
        <authorList>
            <person name="Zhang Y."/>
            <person name="Guo Z."/>
        </authorList>
    </citation>
    <scope>NUCLEOTIDE SEQUENCE</scope>
</reference>
<evidence type="ECO:0000313" key="2">
    <source>
        <dbReference type="EMBL" id="CDI96749.1"/>
    </source>
</evidence>
<dbReference type="Proteomes" id="UP000017246">
    <property type="component" value="Unassembled WGS sequence"/>
</dbReference>
<evidence type="ECO:0000313" key="3">
    <source>
        <dbReference type="Proteomes" id="UP000017246"/>
    </source>
</evidence>
<dbReference type="OrthoDB" id="10554821at2759"/>
<gene>
    <name evidence="2" type="ORF">EmuJ_000045600</name>
</gene>
<keyword evidence="1" id="KW-0472">Membrane</keyword>
<keyword evidence="1" id="KW-1133">Transmembrane helix</keyword>
<accession>A0A087VX98</accession>
<protein>
    <submittedName>
        <fullName evidence="2">Expressed conserved protein</fullName>
    </submittedName>
</protein>
<feature type="transmembrane region" description="Helical" evidence="1">
    <location>
        <begin position="50"/>
        <end position="74"/>
    </location>
</feature>
<keyword evidence="3" id="KW-1185">Reference proteome</keyword>
<evidence type="ECO:0000256" key="1">
    <source>
        <dbReference type="SAM" id="Phobius"/>
    </source>
</evidence>
<proteinExistence type="predicted"/>